<dbReference type="EnsemblMetazoa" id="GMOY002102-RA">
    <property type="protein sequence ID" value="GMOY002102-PA"/>
    <property type="gene ID" value="GMOY002102"/>
</dbReference>
<dbReference type="STRING" id="37546.A0A1B0FET2"/>
<sequence>MIMQRPVESYKFWTIKMNLIHLRAIYGIVLAFWEVLTNVFLWWFPFYYGWKSLTILWLLPTVGDGSSFLYQTFIHPLLQDLS</sequence>
<accession>A0A1B0FET2</accession>
<dbReference type="Proteomes" id="UP000092444">
    <property type="component" value="Unassembled WGS sequence"/>
</dbReference>
<feature type="transmembrane region" description="Helical" evidence="1">
    <location>
        <begin position="20"/>
        <end position="44"/>
    </location>
</feature>
<keyword evidence="1" id="KW-1133">Transmembrane helix</keyword>
<keyword evidence="1" id="KW-0472">Membrane</keyword>
<evidence type="ECO:0000256" key="1">
    <source>
        <dbReference type="SAM" id="Phobius"/>
    </source>
</evidence>
<dbReference type="Pfam" id="PF03134">
    <property type="entry name" value="TB2_DP1_HVA22"/>
    <property type="match status" value="1"/>
</dbReference>
<evidence type="ECO:0000313" key="3">
    <source>
        <dbReference type="Proteomes" id="UP000092444"/>
    </source>
</evidence>
<dbReference type="EMBL" id="CCAG010014747">
    <property type="status" value="NOT_ANNOTATED_CDS"/>
    <property type="molecule type" value="Genomic_DNA"/>
</dbReference>
<evidence type="ECO:0000313" key="2">
    <source>
        <dbReference type="EnsemblMetazoa" id="GMOY002102-PA"/>
    </source>
</evidence>
<reference evidence="2" key="1">
    <citation type="submission" date="2020-05" db="UniProtKB">
        <authorList>
            <consortium name="EnsemblMetazoa"/>
        </authorList>
    </citation>
    <scope>IDENTIFICATION</scope>
    <source>
        <strain evidence="2">Yale</strain>
    </source>
</reference>
<keyword evidence="1" id="KW-0812">Transmembrane</keyword>
<dbReference type="VEuPathDB" id="VectorBase:GMOY002102"/>
<organism evidence="2 3">
    <name type="scientific">Glossina morsitans morsitans</name>
    <name type="common">Savannah tsetse fly</name>
    <dbReference type="NCBI Taxonomy" id="37546"/>
    <lineage>
        <taxon>Eukaryota</taxon>
        <taxon>Metazoa</taxon>
        <taxon>Ecdysozoa</taxon>
        <taxon>Arthropoda</taxon>
        <taxon>Hexapoda</taxon>
        <taxon>Insecta</taxon>
        <taxon>Pterygota</taxon>
        <taxon>Neoptera</taxon>
        <taxon>Endopterygota</taxon>
        <taxon>Diptera</taxon>
        <taxon>Brachycera</taxon>
        <taxon>Muscomorpha</taxon>
        <taxon>Hippoboscoidea</taxon>
        <taxon>Glossinidae</taxon>
        <taxon>Glossina</taxon>
    </lineage>
</organism>
<keyword evidence="3" id="KW-1185">Reference proteome</keyword>
<dbReference type="PhylomeDB" id="A0A1B0FET2"/>
<dbReference type="AlphaFoldDB" id="A0A1B0FET2"/>
<protein>
    <submittedName>
        <fullName evidence="2">Receptor expression-enhancing protein</fullName>
    </submittedName>
</protein>
<dbReference type="InterPro" id="IPR004345">
    <property type="entry name" value="TB2_DP1_HVA22"/>
</dbReference>
<name>A0A1B0FET2_GLOMM</name>
<proteinExistence type="predicted"/>